<keyword evidence="2" id="KW-1185">Reference proteome</keyword>
<sequence length="116" mass="13261">MRWGAMIDYSIGETAVINWCTGMLYGEEILLLNGPWWRSFCFRGDGRATVQYLQNEPHTLVSEAPEANRSQYMKSVSYDICYPCCILEVFPILYVAGNAVIIPLICKTSARLQHYK</sequence>
<dbReference type="Proteomes" id="UP000799118">
    <property type="component" value="Unassembled WGS sequence"/>
</dbReference>
<reference evidence="1" key="1">
    <citation type="journal article" date="2019" name="Environ. Microbiol.">
        <title>Fungal ecological strategies reflected in gene transcription - a case study of two litter decomposers.</title>
        <authorList>
            <person name="Barbi F."/>
            <person name="Kohler A."/>
            <person name="Barry K."/>
            <person name="Baskaran P."/>
            <person name="Daum C."/>
            <person name="Fauchery L."/>
            <person name="Ihrmark K."/>
            <person name="Kuo A."/>
            <person name="LaButti K."/>
            <person name="Lipzen A."/>
            <person name="Morin E."/>
            <person name="Grigoriev I.V."/>
            <person name="Henrissat B."/>
            <person name="Lindahl B."/>
            <person name="Martin F."/>
        </authorList>
    </citation>
    <scope>NUCLEOTIDE SEQUENCE</scope>
    <source>
        <strain evidence="1">JB14</strain>
    </source>
</reference>
<dbReference type="EMBL" id="ML769530">
    <property type="protein sequence ID" value="KAE9395497.1"/>
    <property type="molecule type" value="Genomic_DNA"/>
</dbReference>
<gene>
    <name evidence="1" type="ORF">BT96DRAFT_942402</name>
</gene>
<evidence type="ECO:0000313" key="1">
    <source>
        <dbReference type="EMBL" id="KAE9395497.1"/>
    </source>
</evidence>
<evidence type="ECO:0000313" key="2">
    <source>
        <dbReference type="Proteomes" id="UP000799118"/>
    </source>
</evidence>
<protein>
    <submittedName>
        <fullName evidence="1">Uncharacterized protein</fullName>
    </submittedName>
</protein>
<dbReference type="AlphaFoldDB" id="A0A6A4HE26"/>
<proteinExistence type="predicted"/>
<accession>A0A6A4HE26</accession>
<organism evidence="1 2">
    <name type="scientific">Gymnopus androsaceus JB14</name>
    <dbReference type="NCBI Taxonomy" id="1447944"/>
    <lineage>
        <taxon>Eukaryota</taxon>
        <taxon>Fungi</taxon>
        <taxon>Dikarya</taxon>
        <taxon>Basidiomycota</taxon>
        <taxon>Agaricomycotina</taxon>
        <taxon>Agaricomycetes</taxon>
        <taxon>Agaricomycetidae</taxon>
        <taxon>Agaricales</taxon>
        <taxon>Marasmiineae</taxon>
        <taxon>Omphalotaceae</taxon>
        <taxon>Gymnopus</taxon>
    </lineage>
</organism>
<name>A0A6A4HE26_9AGAR</name>